<accession>A0A5C7VWY7</accession>
<proteinExistence type="inferred from homology"/>
<dbReference type="PANTHER" id="PTHR32089:SF120">
    <property type="entry name" value="METHYL-ACCEPTING CHEMOTAXIS PROTEIN TLPQ"/>
    <property type="match status" value="1"/>
</dbReference>
<dbReference type="RefSeq" id="WP_237045754.1">
    <property type="nucleotide sequence ID" value="NZ_AP025273.1"/>
</dbReference>
<dbReference type="InterPro" id="IPR003660">
    <property type="entry name" value="HAMP_dom"/>
</dbReference>
<evidence type="ECO:0000256" key="1">
    <source>
        <dbReference type="ARBA" id="ARBA00004429"/>
    </source>
</evidence>
<dbReference type="CDD" id="cd06225">
    <property type="entry name" value="HAMP"/>
    <property type="match status" value="1"/>
</dbReference>
<dbReference type="FunFam" id="1.10.287.950:FF:000001">
    <property type="entry name" value="Methyl-accepting chemotaxis sensory transducer"/>
    <property type="match status" value="1"/>
</dbReference>
<comment type="caution">
    <text evidence="14">The sequence shown here is derived from an EMBL/GenBank/DDBJ whole genome shotgun (WGS) entry which is preliminary data.</text>
</comment>
<keyword evidence="4" id="KW-0812">Transmembrane</keyword>
<organism evidence="14 15">
    <name type="scientific">Aquipseudomonas alcaligenes</name>
    <name type="common">Pseudomonas alcaligenes</name>
    <dbReference type="NCBI Taxonomy" id="43263"/>
    <lineage>
        <taxon>Bacteria</taxon>
        <taxon>Pseudomonadati</taxon>
        <taxon>Pseudomonadota</taxon>
        <taxon>Gammaproteobacteria</taxon>
        <taxon>Pseudomonadales</taxon>
        <taxon>Pseudomonadaceae</taxon>
        <taxon>Aquipseudomonas</taxon>
    </lineage>
</organism>
<evidence type="ECO:0000256" key="9">
    <source>
        <dbReference type="PROSITE-ProRule" id="PRU00284"/>
    </source>
</evidence>
<dbReference type="SMART" id="SM00283">
    <property type="entry name" value="MA"/>
    <property type="match status" value="1"/>
</dbReference>
<evidence type="ECO:0000256" key="5">
    <source>
        <dbReference type="ARBA" id="ARBA00022989"/>
    </source>
</evidence>
<dbReference type="Gene3D" id="1.10.287.950">
    <property type="entry name" value="Methyl-accepting chemotaxis protein"/>
    <property type="match status" value="1"/>
</dbReference>
<dbReference type="InterPro" id="IPR004089">
    <property type="entry name" value="MCPsignal_dom"/>
</dbReference>
<feature type="domain" description="Methyl-accepting transducer" evidence="11">
    <location>
        <begin position="264"/>
        <end position="500"/>
    </location>
</feature>
<dbReference type="GO" id="GO:0005886">
    <property type="term" value="C:plasma membrane"/>
    <property type="evidence" value="ECO:0007669"/>
    <property type="project" value="UniProtKB-SubCell"/>
</dbReference>
<evidence type="ECO:0000259" key="11">
    <source>
        <dbReference type="PROSITE" id="PS50111"/>
    </source>
</evidence>
<evidence type="ECO:0000256" key="8">
    <source>
        <dbReference type="ARBA" id="ARBA00029447"/>
    </source>
</evidence>
<dbReference type="EMBL" id="SSFO01000260">
    <property type="protein sequence ID" value="TXI28985.1"/>
    <property type="molecule type" value="Genomic_DNA"/>
</dbReference>
<keyword evidence="3" id="KW-1003">Cell membrane</keyword>
<dbReference type="SUPFAM" id="SSF58104">
    <property type="entry name" value="Methyl-accepting chemotaxis protein (MCP) signaling domain"/>
    <property type="match status" value="1"/>
</dbReference>
<evidence type="ECO:0000256" key="7">
    <source>
        <dbReference type="ARBA" id="ARBA00023224"/>
    </source>
</evidence>
<dbReference type="AlphaFoldDB" id="A0A5C7VWY7"/>
<dbReference type="GO" id="GO:0006935">
    <property type="term" value="P:chemotaxis"/>
    <property type="evidence" value="ECO:0007669"/>
    <property type="project" value="UniProtKB-KW"/>
</dbReference>
<evidence type="ECO:0000259" key="12">
    <source>
        <dbReference type="PROSITE" id="PS50192"/>
    </source>
</evidence>
<dbReference type="Pfam" id="PF12729">
    <property type="entry name" value="4HB_MCP_1"/>
    <property type="match status" value="1"/>
</dbReference>
<keyword evidence="3" id="KW-0997">Cell inner membrane</keyword>
<feature type="domain" description="T-SNARE coiled-coil homology" evidence="12">
    <location>
        <begin position="451"/>
        <end position="513"/>
    </location>
</feature>
<keyword evidence="7 9" id="KW-0807">Transducer</keyword>
<evidence type="ECO:0000259" key="13">
    <source>
        <dbReference type="PROSITE" id="PS50885"/>
    </source>
</evidence>
<dbReference type="Pfam" id="PF00015">
    <property type="entry name" value="MCPsignal"/>
    <property type="match status" value="1"/>
</dbReference>
<evidence type="ECO:0000313" key="15">
    <source>
        <dbReference type="Proteomes" id="UP000321110"/>
    </source>
</evidence>
<dbReference type="Pfam" id="PF00672">
    <property type="entry name" value="HAMP"/>
    <property type="match status" value="1"/>
</dbReference>
<dbReference type="GO" id="GO:0007165">
    <property type="term" value="P:signal transduction"/>
    <property type="evidence" value="ECO:0007669"/>
    <property type="project" value="UniProtKB-KW"/>
</dbReference>
<dbReference type="PANTHER" id="PTHR32089">
    <property type="entry name" value="METHYL-ACCEPTING CHEMOTAXIS PROTEIN MCPB"/>
    <property type="match status" value="1"/>
</dbReference>
<reference evidence="14 15" key="1">
    <citation type="submission" date="2018-09" db="EMBL/GenBank/DDBJ databases">
        <title>Metagenome Assembled Genomes from an Advanced Water Purification Facility.</title>
        <authorList>
            <person name="Stamps B.W."/>
            <person name="Spear J.R."/>
        </authorList>
    </citation>
    <scope>NUCLEOTIDE SEQUENCE [LARGE SCALE GENOMIC DNA]</scope>
    <source>
        <strain evidence="14">Bin_52_1</strain>
    </source>
</reference>
<dbReference type="PROSITE" id="PS50192">
    <property type="entry name" value="T_SNARE"/>
    <property type="match status" value="1"/>
</dbReference>
<dbReference type="PROSITE" id="PS50885">
    <property type="entry name" value="HAMP"/>
    <property type="match status" value="1"/>
</dbReference>
<evidence type="ECO:0000256" key="2">
    <source>
        <dbReference type="ARBA" id="ARBA00022500"/>
    </source>
</evidence>
<dbReference type="CDD" id="cd11386">
    <property type="entry name" value="MCP_signal"/>
    <property type="match status" value="1"/>
</dbReference>
<keyword evidence="6" id="KW-0472">Membrane</keyword>
<keyword evidence="2" id="KW-0145">Chemotaxis</keyword>
<keyword evidence="5" id="KW-1133">Transmembrane helix</keyword>
<dbReference type="GO" id="GO:0004888">
    <property type="term" value="F:transmembrane signaling receptor activity"/>
    <property type="evidence" value="ECO:0007669"/>
    <property type="project" value="InterPro"/>
</dbReference>
<evidence type="ECO:0000256" key="10">
    <source>
        <dbReference type="SAM" id="MobiDB-lite"/>
    </source>
</evidence>
<name>A0A5C7VWY7_AQUAC</name>
<sequence length="536" mass="57754">MSLRNISVRARNLLGFGLLGLILLVTGGVALKEIQGLKHEVLEMRDEWMLGLDWVAQMKSDRQNIRLKESLVLTLPDQVDSLAGDIDTFLGSVHGIEQKYGAEIVYEHDRRAFNAYLEATRQYEQALRKVLDSTRAGEPDLASVGASLQAYNAMMEALEAVSQLNREGAQKAGVQAEQQAERAVLMFSLLLGAGLLLTLITAWLLSHSITGPLVELKALAARIAGGDLSQPVRCEGADEITDVQHSLEQMQSSLRGTLQAIQTSATQLAAAAEEMHAITEQTSQGIHRQNGEIQMAATAVNEMSAAVEEVARNANHTSDASREAEQSAETGRRQVSVTRDTIVQLTGKLEGASQVISRLAQEALSIGQVLEVIRTIAEQTNLLALNAAIEAARAGDQGRGFAVVADEVRALAQRTQSSTQEIERMIGAIQNASQESVGAMQQSSEFASRSQALASEADQALQQIAERVGQINEMNLVIASAAEEQAQVAREVDRNLVAIRDIAEQSADGASQTSSASDELARLATDLNGMVQRFRL</sequence>
<dbReference type="InterPro" id="IPR000727">
    <property type="entry name" value="T_SNARE_dom"/>
</dbReference>
<feature type="domain" description="HAMP" evidence="13">
    <location>
        <begin position="207"/>
        <end position="259"/>
    </location>
</feature>
<dbReference type="InterPro" id="IPR004090">
    <property type="entry name" value="Chemotax_Me-accpt_rcpt"/>
</dbReference>
<evidence type="ECO:0000256" key="4">
    <source>
        <dbReference type="ARBA" id="ARBA00022692"/>
    </source>
</evidence>
<evidence type="ECO:0000256" key="3">
    <source>
        <dbReference type="ARBA" id="ARBA00022519"/>
    </source>
</evidence>
<dbReference type="PRINTS" id="PR00260">
    <property type="entry name" value="CHEMTRNSDUCR"/>
</dbReference>
<evidence type="ECO:0000313" key="14">
    <source>
        <dbReference type="EMBL" id="TXI28985.1"/>
    </source>
</evidence>
<feature type="region of interest" description="Disordered" evidence="10">
    <location>
        <begin position="312"/>
        <end position="335"/>
    </location>
</feature>
<dbReference type="SMART" id="SM00304">
    <property type="entry name" value="HAMP"/>
    <property type="match status" value="2"/>
</dbReference>
<dbReference type="PROSITE" id="PS50111">
    <property type="entry name" value="CHEMOTAXIS_TRANSDUC_2"/>
    <property type="match status" value="1"/>
</dbReference>
<comment type="similarity">
    <text evidence="8">Belongs to the methyl-accepting chemotaxis (MCP) protein family.</text>
</comment>
<dbReference type="Proteomes" id="UP000321110">
    <property type="component" value="Unassembled WGS sequence"/>
</dbReference>
<comment type="subcellular location">
    <subcellularLocation>
        <location evidence="1">Cell inner membrane</location>
        <topology evidence="1">Multi-pass membrane protein</topology>
    </subcellularLocation>
</comment>
<evidence type="ECO:0000256" key="6">
    <source>
        <dbReference type="ARBA" id="ARBA00023136"/>
    </source>
</evidence>
<protein>
    <submittedName>
        <fullName evidence="14">Methyl-accepting chemotaxis protein</fullName>
    </submittedName>
</protein>
<gene>
    <name evidence="14" type="ORF">E6Q69_15465</name>
</gene>
<dbReference type="InterPro" id="IPR024478">
    <property type="entry name" value="HlyB_4HB_MCP"/>
</dbReference>